<gene>
    <name evidence="1" type="ORF">SCLCIDRAFT_1211103</name>
</gene>
<dbReference type="Proteomes" id="UP000053989">
    <property type="component" value="Unassembled WGS sequence"/>
</dbReference>
<reference evidence="2" key="2">
    <citation type="submission" date="2015-01" db="EMBL/GenBank/DDBJ databases">
        <title>Evolutionary Origins and Diversification of the Mycorrhizal Mutualists.</title>
        <authorList>
            <consortium name="DOE Joint Genome Institute"/>
            <consortium name="Mycorrhizal Genomics Consortium"/>
            <person name="Kohler A."/>
            <person name="Kuo A."/>
            <person name="Nagy L.G."/>
            <person name="Floudas D."/>
            <person name="Copeland A."/>
            <person name="Barry K.W."/>
            <person name="Cichocki N."/>
            <person name="Veneault-Fourrey C."/>
            <person name="LaButti K."/>
            <person name="Lindquist E.A."/>
            <person name="Lipzen A."/>
            <person name="Lundell T."/>
            <person name="Morin E."/>
            <person name="Murat C."/>
            <person name="Riley R."/>
            <person name="Ohm R."/>
            <person name="Sun H."/>
            <person name="Tunlid A."/>
            <person name="Henrissat B."/>
            <person name="Grigoriev I.V."/>
            <person name="Hibbett D.S."/>
            <person name="Martin F."/>
        </authorList>
    </citation>
    <scope>NUCLEOTIDE SEQUENCE [LARGE SCALE GENOMIC DNA]</scope>
    <source>
        <strain evidence="2">Foug A</strain>
    </source>
</reference>
<evidence type="ECO:0000313" key="1">
    <source>
        <dbReference type="EMBL" id="KIM66709.1"/>
    </source>
</evidence>
<keyword evidence="2" id="KW-1185">Reference proteome</keyword>
<accession>A0A0C3EEJ1</accession>
<dbReference type="EMBL" id="KN822016">
    <property type="protein sequence ID" value="KIM66709.1"/>
    <property type="molecule type" value="Genomic_DNA"/>
</dbReference>
<reference evidence="1 2" key="1">
    <citation type="submission" date="2014-04" db="EMBL/GenBank/DDBJ databases">
        <authorList>
            <consortium name="DOE Joint Genome Institute"/>
            <person name="Kuo A."/>
            <person name="Kohler A."/>
            <person name="Nagy L.G."/>
            <person name="Floudas D."/>
            <person name="Copeland A."/>
            <person name="Barry K.W."/>
            <person name="Cichocki N."/>
            <person name="Veneault-Fourrey C."/>
            <person name="LaButti K."/>
            <person name="Lindquist E.A."/>
            <person name="Lipzen A."/>
            <person name="Lundell T."/>
            <person name="Morin E."/>
            <person name="Murat C."/>
            <person name="Sun H."/>
            <person name="Tunlid A."/>
            <person name="Henrissat B."/>
            <person name="Grigoriev I.V."/>
            <person name="Hibbett D.S."/>
            <person name="Martin F."/>
            <person name="Nordberg H.P."/>
            <person name="Cantor M.N."/>
            <person name="Hua S.X."/>
        </authorList>
    </citation>
    <scope>NUCLEOTIDE SEQUENCE [LARGE SCALE GENOMIC DNA]</scope>
    <source>
        <strain evidence="1 2">Foug A</strain>
    </source>
</reference>
<organism evidence="1 2">
    <name type="scientific">Scleroderma citrinum Foug A</name>
    <dbReference type="NCBI Taxonomy" id="1036808"/>
    <lineage>
        <taxon>Eukaryota</taxon>
        <taxon>Fungi</taxon>
        <taxon>Dikarya</taxon>
        <taxon>Basidiomycota</taxon>
        <taxon>Agaricomycotina</taxon>
        <taxon>Agaricomycetes</taxon>
        <taxon>Agaricomycetidae</taxon>
        <taxon>Boletales</taxon>
        <taxon>Sclerodermatineae</taxon>
        <taxon>Sclerodermataceae</taxon>
        <taxon>Scleroderma</taxon>
    </lineage>
</organism>
<feature type="non-terminal residue" evidence="1">
    <location>
        <position position="58"/>
    </location>
</feature>
<protein>
    <submittedName>
        <fullName evidence="1">Uncharacterized protein</fullName>
    </submittedName>
</protein>
<evidence type="ECO:0000313" key="2">
    <source>
        <dbReference type="Proteomes" id="UP000053989"/>
    </source>
</evidence>
<name>A0A0C3EEJ1_9AGAM</name>
<dbReference type="HOGENOM" id="CLU_2984738_0_0_1"/>
<sequence length="58" mass="6203">MQVTSSINASDLPTCVLLQAGELPKLMFVSDTPSPNKPSATAVPVSMDTARCLRWRLG</sequence>
<proteinExistence type="predicted"/>
<dbReference type="AlphaFoldDB" id="A0A0C3EEJ1"/>
<dbReference type="InParanoid" id="A0A0C3EEJ1"/>